<gene>
    <name evidence="1" type="ORF">SAMN05216417_11937</name>
</gene>
<dbReference type="Proteomes" id="UP000182649">
    <property type="component" value="Unassembled WGS sequence"/>
</dbReference>
<sequence length="86" mass="9692">MPQSSEFTVQMFALEAGETSHPGLNEGANPPSGLFRENGNLLTADLFRTAVRKRASTFFYQIPRLQIQNSETVRPFQILDHLDRIA</sequence>
<accession>A0A1I7IG78</accession>
<name>A0A1I7IG78_9PROT</name>
<evidence type="ECO:0000313" key="1">
    <source>
        <dbReference type="EMBL" id="SFU71928.1"/>
    </source>
</evidence>
<dbReference type="EMBL" id="FPBZ01000019">
    <property type="protein sequence ID" value="SFU71928.1"/>
    <property type="molecule type" value="Genomic_DNA"/>
</dbReference>
<protein>
    <submittedName>
        <fullName evidence="1">Uncharacterized protein</fullName>
    </submittedName>
</protein>
<evidence type="ECO:0000313" key="2">
    <source>
        <dbReference type="Proteomes" id="UP000182649"/>
    </source>
</evidence>
<reference evidence="2" key="1">
    <citation type="submission" date="2016-10" db="EMBL/GenBank/DDBJ databases">
        <authorList>
            <person name="Varghese N."/>
            <person name="Submissions S."/>
        </authorList>
    </citation>
    <scope>NUCLEOTIDE SEQUENCE [LARGE SCALE GENOMIC DNA]</scope>
    <source>
        <strain evidence="2">Nl14</strain>
    </source>
</reference>
<dbReference type="AlphaFoldDB" id="A0A1I7IG78"/>
<organism evidence="1 2">
    <name type="scientific">Nitrosospira multiformis</name>
    <dbReference type="NCBI Taxonomy" id="1231"/>
    <lineage>
        <taxon>Bacteria</taxon>
        <taxon>Pseudomonadati</taxon>
        <taxon>Pseudomonadota</taxon>
        <taxon>Betaproteobacteria</taxon>
        <taxon>Nitrosomonadales</taxon>
        <taxon>Nitrosomonadaceae</taxon>
        <taxon>Nitrosospira</taxon>
    </lineage>
</organism>
<proteinExistence type="predicted"/>